<dbReference type="GO" id="GO:0016787">
    <property type="term" value="F:hydrolase activity"/>
    <property type="evidence" value="ECO:0007669"/>
    <property type="project" value="UniProtKB-KW"/>
</dbReference>
<dbReference type="EMBL" id="UGNX01000001">
    <property type="protein sequence ID" value="STX33950.1"/>
    <property type="molecule type" value="Genomic_DNA"/>
</dbReference>
<dbReference type="AlphaFoldDB" id="A0A378IGB6"/>
<dbReference type="EMBL" id="LNXX01000006">
    <property type="protein sequence ID" value="KTC92684.1"/>
    <property type="molecule type" value="Genomic_DNA"/>
</dbReference>
<evidence type="ECO:0000259" key="1">
    <source>
        <dbReference type="SMART" id="SM00849"/>
    </source>
</evidence>
<reference evidence="3 5" key="2">
    <citation type="submission" date="2018-06" db="EMBL/GenBank/DDBJ databases">
        <authorList>
            <consortium name="Pathogen Informatics"/>
            <person name="Doyle S."/>
        </authorList>
    </citation>
    <scope>NUCLEOTIDE SEQUENCE [LARGE SCALE GENOMIC DNA]</scope>
    <source>
        <strain evidence="3 5">NCTC12438</strain>
    </source>
</reference>
<dbReference type="GO" id="GO:0046872">
    <property type="term" value="F:metal ion binding"/>
    <property type="evidence" value="ECO:0007669"/>
    <property type="project" value="UniProtKB-KW"/>
</dbReference>
<proteinExistence type="predicted"/>
<dbReference type="Pfam" id="PF23023">
    <property type="entry name" value="Anti-Pycsar_Apyc1"/>
    <property type="match status" value="1"/>
</dbReference>
<dbReference type="PANTHER" id="PTHR42663">
    <property type="entry name" value="HYDROLASE C777.06C-RELATED-RELATED"/>
    <property type="match status" value="1"/>
</dbReference>
<keyword evidence="4" id="KW-1185">Reference proteome</keyword>
<name>A0A378IGB6_9GAMM</name>
<evidence type="ECO:0000313" key="2">
    <source>
        <dbReference type="EMBL" id="KTC92684.1"/>
    </source>
</evidence>
<evidence type="ECO:0000313" key="5">
    <source>
        <dbReference type="Proteomes" id="UP000255316"/>
    </source>
</evidence>
<dbReference type="PANTHER" id="PTHR42663:SF6">
    <property type="entry name" value="HYDROLASE C777.06C-RELATED"/>
    <property type="match status" value="1"/>
</dbReference>
<evidence type="ECO:0000313" key="3">
    <source>
        <dbReference type="EMBL" id="STX33950.1"/>
    </source>
</evidence>
<dbReference type="STRING" id="28085.Lcin_0594"/>
<gene>
    <name evidence="3" type="primary">rnz_1</name>
    <name evidence="2" type="ORF">Lcin_0594</name>
    <name evidence="3" type="ORF">NCTC12438_00539</name>
</gene>
<dbReference type="RefSeq" id="WP_058463830.1">
    <property type="nucleotide sequence ID" value="NZ_CAAAHQ010000041.1"/>
</dbReference>
<reference evidence="2 4" key="1">
    <citation type="submission" date="2015-11" db="EMBL/GenBank/DDBJ databases">
        <title>Genomic analysis of 38 Legionella species identifies large and diverse effector repertoires.</title>
        <authorList>
            <person name="Burstein D."/>
            <person name="Amaro F."/>
            <person name="Zusman T."/>
            <person name="Lifshitz Z."/>
            <person name="Cohen O."/>
            <person name="Gilbert J.A."/>
            <person name="Pupko T."/>
            <person name="Shuman H.A."/>
            <person name="Segal G."/>
        </authorList>
    </citation>
    <scope>NUCLEOTIDE SEQUENCE [LARGE SCALE GENOMIC DNA]</scope>
    <source>
        <strain evidence="2 4">CDC#72-OH-14</strain>
    </source>
</reference>
<organism evidence="3 5">
    <name type="scientific">Legionella cincinnatiensis</name>
    <dbReference type="NCBI Taxonomy" id="28085"/>
    <lineage>
        <taxon>Bacteria</taxon>
        <taxon>Pseudomonadati</taxon>
        <taxon>Pseudomonadota</taxon>
        <taxon>Gammaproteobacteria</taxon>
        <taxon>Legionellales</taxon>
        <taxon>Legionellaceae</taxon>
        <taxon>Legionella</taxon>
    </lineage>
</organism>
<accession>A0A378IGB6</accession>
<keyword evidence="3" id="KW-0378">Hydrolase</keyword>
<dbReference type="EC" id="3.1.26.11" evidence="3"/>
<dbReference type="Proteomes" id="UP000255316">
    <property type="component" value="Unassembled WGS sequence"/>
</dbReference>
<dbReference type="InterPro" id="IPR036866">
    <property type="entry name" value="RibonucZ/Hydroxyglut_hydro"/>
</dbReference>
<dbReference type="SMART" id="SM00849">
    <property type="entry name" value="Lactamase_B"/>
    <property type="match status" value="1"/>
</dbReference>
<dbReference type="Proteomes" id="UP000054854">
    <property type="component" value="Unassembled WGS sequence"/>
</dbReference>
<dbReference type="Gene3D" id="3.60.15.10">
    <property type="entry name" value="Ribonuclease Z/Hydroxyacylglutathione hydrolase-like"/>
    <property type="match status" value="1"/>
</dbReference>
<dbReference type="OrthoDB" id="9803916at2"/>
<sequence length="255" mass="29215">MKLLFLGAGSGLGSDSKNFQSNMLLLTDKGKKLLIDCGTDIRFSLSRAHYISHDIDAVYISHLHADHIGGLEWLAFQRKFAVESKAPQLIIHEHLVHPLWSHSLSGGLKTLNEKEATLNDYFRVTTVNDGQVFQWEGLHLNLIKTVHIHSNKKLMPSYGLYIQYHDKNFFITTDTQFTPDRFKKYYQEATLIFHDCETLEVPSGVHAHFNQLDTLDPNIKAKFWLYHYNDGKLPDAQSHGFLGFVQCGQVIELFK</sequence>
<dbReference type="SUPFAM" id="SSF56281">
    <property type="entry name" value="Metallo-hydrolase/oxidoreductase"/>
    <property type="match status" value="1"/>
</dbReference>
<evidence type="ECO:0000313" key="4">
    <source>
        <dbReference type="Proteomes" id="UP000054854"/>
    </source>
</evidence>
<feature type="domain" description="Metallo-beta-lactamase" evidence="1">
    <location>
        <begin position="20"/>
        <end position="227"/>
    </location>
</feature>
<protein>
    <submittedName>
        <fullName evidence="3">Metal-dependent hydrolase of the beta-lactamase superfamily transporter III</fullName>
        <ecNumber evidence="3">3.1.26.11</ecNumber>
    </submittedName>
</protein>
<dbReference type="InterPro" id="IPR001279">
    <property type="entry name" value="Metallo-B-lactamas"/>
</dbReference>